<dbReference type="InterPro" id="IPR023576">
    <property type="entry name" value="UbiE/COQ5_MeTrFase_CS"/>
</dbReference>
<dbReference type="InterPro" id="IPR029063">
    <property type="entry name" value="SAM-dependent_MTases_sf"/>
</dbReference>
<keyword evidence="4" id="KW-0831">Ubiquinone biosynthesis</keyword>
<feature type="region of interest" description="Disordered" evidence="5">
    <location>
        <begin position="27"/>
        <end position="60"/>
    </location>
</feature>
<sequence length="324" mass="36095">MQRTLRLAHPRPVLSKCRPHCPSSLVAARRNHQSAPQSTQTQASASASSSTFNDNRDSQRTTHFGFQTVPEEAKESLVRNVFDSVASSYDLMNDAMSLGVHRLWKDEFVSRLKPGSRGPLRCIDVAGGTGDIALRILDFAREKYADRETSVDVVDINGEMLKEGYKRFKKTMYHNTPQIAFKEANAQAMPESEFPSNTYDVYTIAFGIRNCTSVPDVLREAYRVLKPGGTFACLEFSHVNNPLFRTVYDQYSFSVIPLLGTILAGDRASYQYLVESIRKFPPQPDFAKMIQDAGFSTGALHEGKGGAWIDLWDGIASIHTGVKL</sequence>
<accession>A0A4Q9P5R2</accession>
<organism evidence="6">
    <name type="scientific">Dichomitus squalens</name>
    <dbReference type="NCBI Taxonomy" id="114155"/>
    <lineage>
        <taxon>Eukaryota</taxon>
        <taxon>Fungi</taxon>
        <taxon>Dikarya</taxon>
        <taxon>Basidiomycota</taxon>
        <taxon>Agaricomycotina</taxon>
        <taxon>Agaricomycetes</taxon>
        <taxon>Polyporales</taxon>
        <taxon>Polyporaceae</taxon>
        <taxon>Dichomitus</taxon>
    </lineage>
</organism>
<dbReference type="PANTHER" id="PTHR43591">
    <property type="entry name" value="METHYLTRANSFERASE"/>
    <property type="match status" value="1"/>
</dbReference>
<name>A0A4Q9P5R2_9APHY</name>
<dbReference type="CDD" id="cd02440">
    <property type="entry name" value="AdoMet_MTases"/>
    <property type="match status" value="1"/>
</dbReference>
<feature type="binding site" evidence="4">
    <location>
        <position position="155"/>
    </location>
    <ligand>
        <name>S-adenosyl-L-methionine</name>
        <dbReference type="ChEBI" id="CHEBI:59789"/>
    </ligand>
</feature>
<keyword evidence="1 4" id="KW-0489">Methyltransferase</keyword>
<dbReference type="Pfam" id="PF01209">
    <property type="entry name" value="Ubie_methyltran"/>
    <property type="match status" value="1"/>
</dbReference>
<evidence type="ECO:0000256" key="1">
    <source>
        <dbReference type="ARBA" id="ARBA00022603"/>
    </source>
</evidence>
<protein>
    <recommendedName>
        <fullName evidence="4">2-methoxy-6-polyprenyl-1,4-benzoquinol methylase, mitochondrial</fullName>
        <ecNumber evidence="4">2.1.1.201</ecNumber>
    </recommendedName>
    <alternativeName>
        <fullName evidence="4">Ubiquinone biosynthesis methyltransferase COQ5</fullName>
    </alternativeName>
</protein>
<feature type="binding site" evidence="4">
    <location>
        <begin position="185"/>
        <end position="186"/>
    </location>
    <ligand>
        <name>S-adenosyl-L-methionine</name>
        <dbReference type="ChEBI" id="CHEBI:59789"/>
    </ligand>
</feature>
<evidence type="ECO:0000256" key="2">
    <source>
        <dbReference type="ARBA" id="ARBA00022679"/>
    </source>
</evidence>
<dbReference type="EMBL" id="ML143452">
    <property type="protein sequence ID" value="TBU25974.1"/>
    <property type="molecule type" value="Genomic_DNA"/>
</dbReference>
<keyword evidence="4" id="KW-0999">Mitochondrion inner membrane</keyword>
<dbReference type="Gene3D" id="3.40.50.150">
    <property type="entry name" value="Vaccinia Virus protein VP39"/>
    <property type="match status" value="1"/>
</dbReference>
<keyword evidence="4" id="KW-0496">Mitochondrion</keyword>
<reference evidence="6" key="1">
    <citation type="submission" date="2019-01" db="EMBL/GenBank/DDBJ databases">
        <title>Draft genome sequences of three monokaryotic isolates of the white-rot basidiomycete fungus Dichomitus squalens.</title>
        <authorList>
            <consortium name="DOE Joint Genome Institute"/>
            <person name="Lopez S.C."/>
            <person name="Andreopoulos B."/>
            <person name="Pangilinan J."/>
            <person name="Lipzen A."/>
            <person name="Riley R."/>
            <person name="Ahrendt S."/>
            <person name="Ng V."/>
            <person name="Barry K."/>
            <person name="Daum C."/>
            <person name="Grigoriev I.V."/>
            <person name="Hilden K.S."/>
            <person name="Makela M.R."/>
            <person name="de Vries R.P."/>
        </authorList>
    </citation>
    <scope>NUCLEOTIDE SEQUENCE [LARGE SCALE GENOMIC DNA]</scope>
    <source>
        <strain evidence="6">OM18370.1</strain>
    </source>
</reference>
<comment type="catalytic activity">
    <reaction evidence="4">
        <text>a 2-methoxy-6-(all-trans-polyprenyl)benzene-1,4-diol + S-adenosyl-L-methionine = a 5-methoxy-2-methyl-3-(all-trans-polyprenyl)benzene-1,4-diol + S-adenosyl-L-homocysteine + H(+)</text>
        <dbReference type="Rhea" id="RHEA:28286"/>
        <dbReference type="Rhea" id="RHEA-COMP:10858"/>
        <dbReference type="Rhea" id="RHEA-COMP:10859"/>
        <dbReference type="ChEBI" id="CHEBI:15378"/>
        <dbReference type="ChEBI" id="CHEBI:57856"/>
        <dbReference type="ChEBI" id="CHEBI:59789"/>
        <dbReference type="ChEBI" id="CHEBI:84166"/>
        <dbReference type="ChEBI" id="CHEBI:84167"/>
        <dbReference type="EC" id="2.1.1.201"/>
    </reaction>
</comment>
<comment type="subcellular location">
    <subcellularLocation>
        <location evidence="4">Mitochondrion inner membrane</location>
        <topology evidence="4">Peripheral membrane protein</topology>
        <orientation evidence="4">Matrix side</orientation>
    </subcellularLocation>
</comment>
<dbReference type="PROSITE" id="PS51608">
    <property type="entry name" value="SAM_MT_UBIE"/>
    <property type="match status" value="1"/>
</dbReference>
<dbReference type="InterPro" id="IPR004033">
    <property type="entry name" value="UbiE/COQ5_MeTrFase"/>
</dbReference>
<evidence type="ECO:0000256" key="4">
    <source>
        <dbReference type="HAMAP-Rule" id="MF_03191"/>
    </source>
</evidence>
<dbReference type="GO" id="GO:0031314">
    <property type="term" value="C:extrinsic component of mitochondrial inner membrane"/>
    <property type="evidence" value="ECO:0007669"/>
    <property type="project" value="UniProtKB-UniRule"/>
</dbReference>
<comment type="similarity">
    <text evidence="4">Belongs to the class I-like SAM-binding methyltransferase superfamily. MenG/UbiE family.</text>
</comment>
<dbReference type="GO" id="GO:0032259">
    <property type="term" value="P:methylation"/>
    <property type="evidence" value="ECO:0007669"/>
    <property type="project" value="UniProtKB-KW"/>
</dbReference>
<comment type="pathway">
    <text evidence="4">Cofactor biosynthesis; ubiquinone biosynthesis.</text>
</comment>
<comment type="function">
    <text evidence="4">Methyltransferase required for the conversion of 2-polyprenyl-6-methoxy-1,4-benzoquinol (DDMQH2) to 2-polyprenyl-3-methyl-6-methoxy-1,4-benzoquinol (DMQH2).</text>
</comment>
<proteinExistence type="inferred from homology"/>
<keyword evidence="2 4" id="KW-0808">Transferase</keyword>
<dbReference type="NCBIfam" id="TIGR01934">
    <property type="entry name" value="MenG_MenH_UbiE"/>
    <property type="match status" value="1"/>
</dbReference>
<evidence type="ECO:0000313" key="6">
    <source>
        <dbReference type="EMBL" id="TBU25974.1"/>
    </source>
</evidence>
<dbReference type="HAMAP" id="MF_01813">
    <property type="entry name" value="MenG_UbiE_methyltr"/>
    <property type="match status" value="1"/>
</dbReference>
<keyword evidence="3 4" id="KW-0949">S-adenosyl-L-methionine</keyword>
<evidence type="ECO:0000256" key="5">
    <source>
        <dbReference type="SAM" id="MobiDB-lite"/>
    </source>
</evidence>
<dbReference type="OrthoDB" id="6329284at2759"/>
<gene>
    <name evidence="4" type="primary">COQ5</name>
    <name evidence="6" type="ORF">BD311DRAFT_867072</name>
</gene>
<dbReference type="GO" id="GO:0008425">
    <property type="term" value="F:2-methoxy-6-polyprenyl-1,4-benzoquinol methyltransferase activity"/>
    <property type="evidence" value="ECO:0007669"/>
    <property type="project" value="UniProtKB-UniRule"/>
</dbReference>
<feature type="binding site" evidence="4">
    <location>
        <position position="129"/>
    </location>
    <ligand>
        <name>S-adenosyl-L-methionine</name>
        <dbReference type="ChEBI" id="CHEBI:59789"/>
    </ligand>
</feature>
<keyword evidence="4" id="KW-0472">Membrane</keyword>
<feature type="compositionally biased region" description="Low complexity" evidence="5">
    <location>
        <begin position="33"/>
        <end position="51"/>
    </location>
</feature>
<dbReference type="PANTHER" id="PTHR43591:SF24">
    <property type="entry name" value="2-METHOXY-6-POLYPRENYL-1,4-BENZOQUINOL METHYLASE, MITOCHONDRIAL"/>
    <property type="match status" value="1"/>
</dbReference>
<evidence type="ECO:0000256" key="3">
    <source>
        <dbReference type="ARBA" id="ARBA00022691"/>
    </source>
</evidence>
<dbReference type="PROSITE" id="PS01183">
    <property type="entry name" value="UBIE_1"/>
    <property type="match status" value="1"/>
</dbReference>
<dbReference type="UniPathway" id="UPA00232"/>
<dbReference type="Proteomes" id="UP000292957">
    <property type="component" value="Unassembled WGS sequence"/>
</dbReference>
<comment type="caution">
    <text evidence="4">Lacks conserved residue(s) required for the propagation of feature annotation.</text>
</comment>
<dbReference type="PROSITE" id="PS01184">
    <property type="entry name" value="UBIE_2"/>
    <property type="match status" value="1"/>
</dbReference>
<dbReference type="SUPFAM" id="SSF53335">
    <property type="entry name" value="S-adenosyl-L-methionine-dependent methyltransferases"/>
    <property type="match status" value="1"/>
</dbReference>
<dbReference type="EC" id="2.1.1.201" evidence="4"/>
<comment type="subunit">
    <text evidence="4">Component of a multi-subunit COQ enzyme complex, composed of at least COQ3, COQ4, COQ5, COQ6, COQ7 and COQ9.</text>
</comment>
<dbReference type="AlphaFoldDB" id="A0A4Q9P5R2"/>